<organism evidence="3 4">
    <name type="scientific">Hyalangium rubrum</name>
    <dbReference type="NCBI Taxonomy" id="3103134"/>
    <lineage>
        <taxon>Bacteria</taxon>
        <taxon>Pseudomonadati</taxon>
        <taxon>Myxococcota</taxon>
        <taxon>Myxococcia</taxon>
        <taxon>Myxococcales</taxon>
        <taxon>Cystobacterineae</taxon>
        <taxon>Archangiaceae</taxon>
        <taxon>Hyalangium</taxon>
    </lineage>
</organism>
<dbReference type="InterPro" id="IPR036063">
    <property type="entry name" value="Smr_dom_sf"/>
</dbReference>
<evidence type="ECO:0000313" key="3">
    <source>
        <dbReference type="EMBL" id="MDY7224757.1"/>
    </source>
</evidence>
<dbReference type="Proteomes" id="UP001291309">
    <property type="component" value="Unassembled WGS sequence"/>
</dbReference>
<sequence length="230" mass="24982">MSQRNGPPKKKDEAFHNNPFKDAIKAIQKKPAEPAQAQAKAKAPPPPPPKKKAVQEEDDAALFYSAMDGVQQITNRGEAPAPNPRLPEIIDENAEALAQLSELVAGSGDFDISDSTEFIEGASPGTDRNLLRALRRGDFSLQGKLDLHGMTAVEAKGAVEKFITESRRAKRRCVLIVHGRGLHSNDQIPVLKEQLKGWLSQKRIGPQVLAFASARPQDGGAGAVYVLLRR</sequence>
<dbReference type="EMBL" id="JAXIVS010000001">
    <property type="protein sequence ID" value="MDY7224757.1"/>
    <property type="molecule type" value="Genomic_DNA"/>
</dbReference>
<evidence type="ECO:0000259" key="2">
    <source>
        <dbReference type="PROSITE" id="PS50828"/>
    </source>
</evidence>
<accession>A0ABU5GW20</accession>
<dbReference type="PANTHER" id="PTHR35562">
    <property type="entry name" value="DNA ENDONUCLEASE SMRA-RELATED"/>
    <property type="match status" value="1"/>
</dbReference>
<dbReference type="Gene3D" id="3.30.1370.110">
    <property type="match status" value="1"/>
</dbReference>
<comment type="caution">
    <text evidence="3">The sequence shown here is derived from an EMBL/GenBank/DDBJ whole genome shotgun (WGS) entry which is preliminary data.</text>
</comment>
<dbReference type="PROSITE" id="PS50828">
    <property type="entry name" value="SMR"/>
    <property type="match status" value="1"/>
</dbReference>
<gene>
    <name evidence="3" type="ORF">SYV04_00115</name>
</gene>
<evidence type="ECO:0000313" key="4">
    <source>
        <dbReference type="Proteomes" id="UP001291309"/>
    </source>
</evidence>
<protein>
    <submittedName>
        <fullName evidence="3">Smr/MutS family protein</fullName>
    </submittedName>
</protein>
<keyword evidence="4" id="KW-1185">Reference proteome</keyword>
<dbReference type="RefSeq" id="WP_321543491.1">
    <property type="nucleotide sequence ID" value="NZ_JAXIVS010000001.1"/>
</dbReference>
<evidence type="ECO:0000256" key="1">
    <source>
        <dbReference type="SAM" id="MobiDB-lite"/>
    </source>
</evidence>
<dbReference type="PANTHER" id="PTHR35562:SF2">
    <property type="entry name" value="DNA ENDONUCLEASE SMRA-RELATED"/>
    <property type="match status" value="1"/>
</dbReference>
<feature type="domain" description="Smr" evidence="2">
    <location>
        <begin position="145"/>
        <end position="229"/>
    </location>
</feature>
<name>A0ABU5GW20_9BACT</name>
<dbReference type="InterPro" id="IPR002625">
    <property type="entry name" value="Smr_dom"/>
</dbReference>
<dbReference type="SMART" id="SM00463">
    <property type="entry name" value="SMR"/>
    <property type="match status" value="1"/>
</dbReference>
<reference evidence="3 4" key="1">
    <citation type="submission" date="2023-12" db="EMBL/GenBank/DDBJ databases">
        <title>the genome sequence of Hyalangium sp. s54d21.</title>
        <authorList>
            <person name="Zhang X."/>
        </authorList>
    </citation>
    <scope>NUCLEOTIDE SEQUENCE [LARGE SCALE GENOMIC DNA]</scope>
    <source>
        <strain evidence="4">s54d21</strain>
    </source>
</reference>
<proteinExistence type="predicted"/>
<dbReference type="Pfam" id="PF01713">
    <property type="entry name" value="Smr"/>
    <property type="match status" value="1"/>
</dbReference>
<feature type="compositionally biased region" description="Low complexity" evidence="1">
    <location>
        <begin position="33"/>
        <end position="42"/>
    </location>
</feature>
<dbReference type="SUPFAM" id="SSF160443">
    <property type="entry name" value="SMR domain-like"/>
    <property type="match status" value="1"/>
</dbReference>
<feature type="region of interest" description="Disordered" evidence="1">
    <location>
        <begin position="1"/>
        <end position="56"/>
    </location>
</feature>